<dbReference type="SUPFAM" id="SSF47933">
    <property type="entry name" value="ERP29 C domain-like"/>
    <property type="match status" value="1"/>
</dbReference>
<gene>
    <name evidence="2" type="ORF">ZIOFF_028460</name>
</gene>
<name>A0A8J5GZP5_ZINOF</name>
<feature type="compositionally biased region" description="Gly residues" evidence="1">
    <location>
        <begin position="1"/>
        <end position="11"/>
    </location>
</feature>
<evidence type="ECO:0000256" key="1">
    <source>
        <dbReference type="SAM" id="MobiDB-lite"/>
    </source>
</evidence>
<protein>
    <submittedName>
        <fullName evidence="2">Uncharacterized protein</fullName>
    </submittedName>
</protein>
<keyword evidence="3" id="KW-1185">Reference proteome</keyword>
<reference evidence="2 3" key="1">
    <citation type="submission" date="2020-08" db="EMBL/GenBank/DDBJ databases">
        <title>Plant Genome Project.</title>
        <authorList>
            <person name="Zhang R.-G."/>
        </authorList>
    </citation>
    <scope>NUCLEOTIDE SEQUENCE [LARGE SCALE GENOMIC DNA]</scope>
    <source>
        <tissue evidence="2">Rhizome</tissue>
    </source>
</reference>
<evidence type="ECO:0000313" key="2">
    <source>
        <dbReference type="EMBL" id="KAG6510439.1"/>
    </source>
</evidence>
<sequence>MMADAIGGGARGTRHQSETHGAASVGDERHRAKTHREASGDDGIGQMLGHNDEKEMGREDARLRIGKDWNRASSAVFRGWPSSMFGGIRRQNRRGQRCGHCKHRAPAGIVASLDALLKEFVSASNEEQNAILSRMEEEVAKLTGSSAR</sequence>
<dbReference type="Proteomes" id="UP000734854">
    <property type="component" value="Unassembled WGS sequence"/>
</dbReference>
<organism evidence="2 3">
    <name type="scientific">Zingiber officinale</name>
    <name type="common">Ginger</name>
    <name type="synonym">Amomum zingiber</name>
    <dbReference type="NCBI Taxonomy" id="94328"/>
    <lineage>
        <taxon>Eukaryota</taxon>
        <taxon>Viridiplantae</taxon>
        <taxon>Streptophyta</taxon>
        <taxon>Embryophyta</taxon>
        <taxon>Tracheophyta</taxon>
        <taxon>Spermatophyta</taxon>
        <taxon>Magnoliopsida</taxon>
        <taxon>Liliopsida</taxon>
        <taxon>Zingiberales</taxon>
        <taxon>Zingiberaceae</taxon>
        <taxon>Zingiber</taxon>
    </lineage>
</organism>
<accession>A0A8J5GZP5</accession>
<comment type="caution">
    <text evidence="2">The sequence shown here is derived from an EMBL/GenBank/DDBJ whole genome shotgun (WGS) entry which is preliminary data.</text>
</comment>
<dbReference type="AlphaFoldDB" id="A0A8J5GZP5"/>
<feature type="region of interest" description="Disordered" evidence="1">
    <location>
        <begin position="1"/>
        <end position="57"/>
    </location>
</feature>
<proteinExistence type="predicted"/>
<dbReference type="EMBL" id="JACMSC010000008">
    <property type="protein sequence ID" value="KAG6510439.1"/>
    <property type="molecule type" value="Genomic_DNA"/>
</dbReference>
<feature type="compositionally biased region" description="Basic and acidic residues" evidence="1">
    <location>
        <begin position="26"/>
        <end position="39"/>
    </location>
</feature>
<evidence type="ECO:0000313" key="3">
    <source>
        <dbReference type="Proteomes" id="UP000734854"/>
    </source>
</evidence>
<dbReference type="InterPro" id="IPR036356">
    <property type="entry name" value="ERp29_C_sf"/>
</dbReference>